<proteinExistence type="predicted"/>
<dbReference type="SUPFAM" id="SSF56281">
    <property type="entry name" value="Metallo-hydrolase/oxidoreductase"/>
    <property type="match status" value="1"/>
</dbReference>
<evidence type="ECO:0000313" key="4">
    <source>
        <dbReference type="EMBL" id="RLV58913.1"/>
    </source>
</evidence>
<dbReference type="EMBL" id="QZEI01000050">
    <property type="protein sequence ID" value="RLV58913.1"/>
    <property type="molecule type" value="Genomic_DNA"/>
</dbReference>
<dbReference type="GO" id="GO:0042781">
    <property type="term" value="F:3'-tRNA processing endoribonuclease activity"/>
    <property type="evidence" value="ECO:0007669"/>
    <property type="project" value="TreeGrafter"/>
</dbReference>
<dbReference type="SMART" id="SM00849">
    <property type="entry name" value="Lactamase_B"/>
    <property type="match status" value="1"/>
</dbReference>
<comment type="caution">
    <text evidence="4">The sequence shown here is derived from an EMBL/GenBank/DDBJ whole genome shotgun (WGS) entry which is preliminary data.</text>
</comment>
<feature type="domain" description="Metallo-beta-lactamase" evidence="3">
    <location>
        <begin position="40"/>
        <end position="241"/>
    </location>
</feature>
<dbReference type="Pfam" id="PF12706">
    <property type="entry name" value="Lactamase_B_2"/>
    <property type="match status" value="1"/>
</dbReference>
<organism evidence="4 5">
    <name type="scientific">Parashewanella curva</name>
    <dbReference type="NCBI Taxonomy" id="2338552"/>
    <lineage>
        <taxon>Bacteria</taxon>
        <taxon>Pseudomonadati</taxon>
        <taxon>Pseudomonadota</taxon>
        <taxon>Gammaproteobacteria</taxon>
        <taxon>Alteromonadales</taxon>
        <taxon>Shewanellaceae</taxon>
        <taxon>Parashewanella</taxon>
    </lineage>
</organism>
<dbReference type="Proteomes" id="UP000281474">
    <property type="component" value="Unassembled WGS sequence"/>
</dbReference>
<dbReference type="AlphaFoldDB" id="A0A3L8PWB7"/>
<name>A0A3L8PWB7_9GAMM</name>
<feature type="signal peptide" evidence="2">
    <location>
        <begin position="1"/>
        <end position="20"/>
    </location>
</feature>
<gene>
    <name evidence="4" type="ORF">D5018_14700</name>
</gene>
<sequence length="273" mass="30072">MKKLVRCLALCTLIAASAQASQMKVVILGTGTPNPDPERSGPALAVIKDDQSYLIDAGPGVVRRAESARQKHNIPALAASQLQTAFLTHLHTDHTVGLPDLLFTSWTLERPVPLAVYGPEGTGKMMKHLQNAYQQDIDIRLNGLEPANDKGYQVDVTEFKGSKPLLVKGDFKVTAIPVLHGSWQHSFGYKFEDGKRSIVISGDARPSPELIKAAKGVDVLVHEVYSTEGFKTRPPVWQKYHSSFHTSTKELAEIAKETQPKLFRHFALIFPNT</sequence>
<reference evidence="4 5" key="1">
    <citation type="submission" date="2018-09" db="EMBL/GenBank/DDBJ databases">
        <title>Phylogeny of the Shewanellaceae, and recommendation for two new genera, Pseudoshewanella and Parashewanella.</title>
        <authorList>
            <person name="Wang G."/>
        </authorList>
    </citation>
    <scope>NUCLEOTIDE SEQUENCE [LARGE SCALE GENOMIC DNA]</scope>
    <source>
        <strain evidence="4 5">C51</strain>
    </source>
</reference>
<dbReference type="RefSeq" id="WP_121839758.1">
    <property type="nucleotide sequence ID" value="NZ_ML014799.1"/>
</dbReference>
<keyword evidence="1 4" id="KW-0378">Hydrolase</keyword>
<feature type="chain" id="PRO_5018285249" evidence="2">
    <location>
        <begin position="21"/>
        <end position="273"/>
    </location>
</feature>
<dbReference type="CDD" id="cd07719">
    <property type="entry name" value="arylsulfatase_AtsA-like_MBL-fold"/>
    <property type="match status" value="1"/>
</dbReference>
<evidence type="ECO:0000259" key="3">
    <source>
        <dbReference type="SMART" id="SM00849"/>
    </source>
</evidence>
<evidence type="ECO:0000313" key="5">
    <source>
        <dbReference type="Proteomes" id="UP000281474"/>
    </source>
</evidence>
<dbReference type="PANTHER" id="PTHR46018">
    <property type="entry name" value="ZINC PHOSPHODIESTERASE ELAC PROTEIN 1"/>
    <property type="match status" value="1"/>
</dbReference>
<dbReference type="Gene3D" id="3.60.15.10">
    <property type="entry name" value="Ribonuclease Z/Hydroxyacylglutathione hydrolase-like"/>
    <property type="match status" value="1"/>
</dbReference>
<dbReference type="OrthoDB" id="9803916at2"/>
<protein>
    <submittedName>
        <fullName evidence="4">MBL fold metallo-hydrolase</fullName>
    </submittedName>
</protein>
<dbReference type="InterPro" id="IPR036866">
    <property type="entry name" value="RibonucZ/Hydroxyglut_hydro"/>
</dbReference>
<dbReference type="InterPro" id="IPR001279">
    <property type="entry name" value="Metallo-B-lactamas"/>
</dbReference>
<keyword evidence="5" id="KW-1185">Reference proteome</keyword>
<evidence type="ECO:0000256" key="2">
    <source>
        <dbReference type="SAM" id="SignalP"/>
    </source>
</evidence>
<dbReference type="InterPro" id="IPR044094">
    <property type="entry name" value="AtsA-like_MBL-fold"/>
</dbReference>
<accession>A0A3L8PWB7</accession>
<dbReference type="PANTHER" id="PTHR46018:SF2">
    <property type="entry name" value="ZINC PHOSPHODIESTERASE ELAC PROTEIN 1"/>
    <property type="match status" value="1"/>
</dbReference>
<keyword evidence="2" id="KW-0732">Signal</keyword>
<evidence type="ECO:0000256" key="1">
    <source>
        <dbReference type="ARBA" id="ARBA00022801"/>
    </source>
</evidence>